<dbReference type="SUPFAM" id="SSF53474">
    <property type="entry name" value="alpha/beta-Hydrolases"/>
    <property type="match status" value="1"/>
</dbReference>
<dbReference type="CDD" id="cd00200">
    <property type="entry name" value="WD40"/>
    <property type="match status" value="1"/>
</dbReference>
<dbReference type="InterPro" id="IPR020472">
    <property type="entry name" value="WD40_PAC1"/>
</dbReference>
<sequence>MSNSFPNNSAAPHTQSRPSAYSLINVEPVIQPTAPITLRNSSEPSPTLCPPSATNPSSGLDVSEITKVLTLGSSGEPDQRDSCASPASTSTAVPDKEGQAGQGWDAAEKPSCQCTDNGRNLVVCIDGTANQFSKKNTNVVELYSRLTKDDKQLTYYDSGIGTYAKEEWSYTYFKQRVNHKIDEAIAWNFKRIILSAYQWLSENYRDGDRIFLFGFSRGAYQVRVIAGMIDRVGLLHKGNNNQIPFAFELYNSITETAEHVDSSTGPEQGMRARLPRWRSGAYAKKIEYKSEIDQLCERFKKTLSRSDVKVHFVGAWDTVSSIGFLRGPTLPETTKGMTHVCVFRHALALDELRVKFLPEYANGGAGPPTDGLGNVKEVWFAGSHSDVGGGNFINQDLDIFGPSLRWMSYEALECGLNMVPYIPKWSSSIPTPSSSLSFGWRLMEYLPWPRLLYKGPRSDATTMRLHRGRGRRVLANQEIHVSVLNALDNEYHPLASSKTPWNSTAIKNANLVASDPYTSTLAFLSKLNRNANDAATPFDAEEAKIFIRLSSSEVGIRAITEVPNSLDFMCSALQAESISPRPDIGNALLKTLAAFPAQPMASRKLYTEVTSFISGVGAPDQATRDKIIKSIVKGPFEGHTANIVCTAISPRGDFIVTGSLDCTVRLWCAKTGKELVAPLEGHSDIVTCVAVSSDGLRIASGSFDTTVRVWEAKTGKLLFSPLKGHWVWTVAFSSDGLRCVSGGYLDSTIRVWDLTGTGEHIQIQTAHEDGVGQLLYSTRILSIESDKTVRCWEATGQLVGELVGHTNGILCAAISPDGSRYATGSRDRTVRVWSAETMKEMVVTPMTDEIISIIFSADGRHVISVSKDGHIARVNAHMYTGDIVPTIRLHKWEAAPGSVRLTESSVVAIGLRDTREGVITHVRVWDTDTGKQLLGPLDEQMELEKPKWCPCPVARIRSET</sequence>
<dbReference type="PROSITE" id="PS50082">
    <property type="entry name" value="WD_REPEATS_2"/>
    <property type="match status" value="3"/>
</dbReference>
<evidence type="ECO:0000259" key="5">
    <source>
        <dbReference type="Pfam" id="PF09994"/>
    </source>
</evidence>
<dbReference type="EMBL" id="JASNQZ010000004">
    <property type="protein sequence ID" value="KAL0958322.1"/>
    <property type="molecule type" value="Genomic_DNA"/>
</dbReference>
<dbReference type="Pfam" id="PF09994">
    <property type="entry name" value="T6SS_Tle1-like_cat"/>
    <property type="match status" value="1"/>
</dbReference>
<dbReference type="Pfam" id="PF00400">
    <property type="entry name" value="WD40"/>
    <property type="match status" value="4"/>
</dbReference>
<dbReference type="PROSITE" id="PS00678">
    <property type="entry name" value="WD_REPEATS_1"/>
    <property type="match status" value="1"/>
</dbReference>
<dbReference type="InterPro" id="IPR018712">
    <property type="entry name" value="Tle1-like_cat"/>
</dbReference>
<organism evidence="6 7">
    <name type="scientific">Hohenbuehelia grisea</name>
    <dbReference type="NCBI Taxonomy" id="104357"/>
    <lineage>
        <taxon>Eukaryota</taxon>
        <taxon>Fungi</taxon>
        <taxon>Dikarya</taxon>
        <taxon>Basidiomycota</taxon>
        <taxon>Agaricomycotina</taxon>
        <taxon>Agaricomycetes</taxon>
        <taxon>Agaricomycetidae</taxon>
        <taxon>Agaricales</taxon>
        <taxon>Pleurotineae</taxon>
        <taxon>Pleurotaceae</taxon>
        <taxon>Hohenbuehelia</taxon>
    </lineage>
</organism>
<dbReference type="PRINTS" id="PR00320">
    <property type="entry name" value="GPROTEINBRPT"/>
</dbReference>
<keyword evidence="2" id="KW-0677">Repeat</keyword>
<dbReference type="PANTHER" id="PTHR33840">
    <property type="match status" value="1"/>
</dbReference>
<feature type="domain" description="T6SS Phospholipase effector Tle1-like catalytic" evidence="5">
    <location>
        <begin position="119"/>
        <end position="408"/>
    </location>
</feature>
<keyword evidence="7" id="KW-1185">Reference proteome</keyword>
<name>A0ABR3JT65_9AGAR</name>
<comment type="caution">
    <text evidence="6">The sequence shown here is derived from an EMBL/GenBank/DDBJ whole genome shotgun (WGS) entry which is preliminary data.</text>
</comment>
<proteinExistence type="predicted"/>
<accession>A0ABR3JT65</accession>
<dbReference type="PROSITE" id="PS50294">
    <property type="entry name" value="WD_REPEATS_REGION"/>
    <property type="match status" value="3"/>
</dbReference>
<dbReference type="InterPro" id="IPR001680">
    <property type="entry name" value="WD40_rpt"/>
</dbReference>
<protein>
    <recommendedName>
        <fullName evidence="5">T6SS Phospholipase effector Tle1-like catalytic domain-containing protein</fullName>
    </recommendedName>
</protein>
<dbReference type="InterPro" id="IPR029058">
    <property type="entry name" value="AB_hydrolase_fold"/>
</dbReference>
<evidence type="ECO:0000313" key="7">
    <source>
        <dbReference type="Proteomes" id="UP001556367"/>
    </source>
</evidence>
<evidence type="ECO:0000256" key="1">
    <source>
        <dbReference type="ARBA" id="ARBA00022574"/>
    </source>
</evidence>
<feature type="region of interest" description="Disordered" evidence="4">
    <location>
        <begin position="1"/>
        <end position="109"/>
    </location>
</feature>
<dbReference type="Proteomes" id="UP001556367">
    <property type="component" value="Unassembled WGS sequence"/>
</dbReference>
<feature type="repeat" description="WD" evidence="3">
    <location>
        <begin position="802"/>
        <end position="843"/>
    </location>
</feature>
<dbReference type="SUPFAM" id="SSF50978">
    <property type="entry name" value="WD40 repeat-like"/>
    <property type="match status" value="1"/>
</dbReference>
<evidence type="ECO:0000256" key="4">
    <source>
        <dbReference type="SAM" id="MobiDB-lite"/>
    </source>
</evidence>
<evidence type="ECO:0000256" key="3">
    <source>
        <dbReference type="PROSITE-ProRule" id="PRU00221"/>
    </source>
</evidence>
<dbReference type="PANTHER" id="PTHR33840:SF2">
    <property type="entry name" value="TLE1 PHOSPHOLIPASE DOMAIN-CONTAINING PROTEIN"/>
    <property type="match status" value="1"/>
</dbReference>
<dbReference type="InterPro" id="IPR036322">
    <property type="entry name" value="WD40_repeat_dom_sf"/>
</dbReference>
<evidence type="ECO:0000256" key="2">
    <source>
        <dbReference type="ARBA" id="ARBA00022737"/>
    </source>
</evidence>
<dbReference type="Gene3D" id="2.130.10.10">
    <property type="entry name" value="YVTN repeat-like/Quinoprotein amine dehydrogenase"/>
    <property type="match status" value="3"/>
</dbReference>
<dbReference type="SUPFAM" id="SSF50998">
    <property type="entry name" value="Quinoprotein alcohol dehydrogenase-like"/>
    <property type="match status" value="1"/>
</dbReference>
<keyword evidence="1 3" id="KW-0853">WD repeat</keyword>
<dbReference type="SMART" id="SM00320">
    <property type="entry name" value="WD40"/>
    <property type="match status" value="6"/>
</dbReference>
<dbReference type="InterPro" id="IPR015943">
    <property type="entry name" value="WD40/YVTN_repeat-like_dom_sf"/>
</dbReference>
<evidence type="ECO:0000313" key="6">
    <source>
        <dbReference type="EMBL" id="KAL0958322.1"/>
    </source>
</evidence>
<feature type="compositionally biased region" description="Polar residues" evidence="4">
    <location>
        <begin position="1"/>
        <end position="19"/>
    </location>
</feature>
<gene>
    <name evidence="6" type="ORF">HGRIS_000467</name>
</gene>
<dbReference type="InterPro" id="IPR011047">
    <property type="entry name" value="Quinoprotein_ADH-like_sf"/>
</dbReference>
<feature type="repeat" description="WD" evidence="3">
    <location>
        <begin position="679"/>
        <end position="720"/>
    </location>
</feature>
<reference evidence="7" key="1">
    <citation type="submission" date="2024-06" db="EMBL/GenBank/DDBJ databases">
        <title>Multi-omics analyses provide insights into the biosynthesis of the anticancer antibiotic pleurotin in Hohenbuehelia grisea.</title>
        <authorList>
            <person name="Weaver J.A."/>
            <person name="Alberti F."/>
        </authorList>
    </citation>
    <scope>NUCLEOTIDE SEQUENCE [LARGE SCALE GENOMIC DNA]</scope>
    <source>
        <strain evidence="7">T-177</strain>
    </source>
</reference>
<dbReference type="InterPro" id="IPR019775">
    <property type="entry name" value="WD40_repeat_CS"/>
</dbReference>
<feature type="repeat" description="WD" evidence="3">
    <location>
        <begin position="636"/>
        <end position="677"/>
    </location>
</feature>